<dbReference type="PANTHER" id="PTHR43537">
    <property type="entry name" value="TRANSCRIPTIONAL REGULATOR, GNTR FAMILY"/>
    <property type="match status" value="1"/>
</dbReference>
<evidence type="ECO:0000313" key="6">
    <source>
        <dbReference type="Proteomes" id="UP000552644"/>
    </source>
</evidence>
<accession>A0A7W7QHG0</accession>
<feature type="domain" description="HTH gntR-type" evidence="4">
    <location>
        <begin position="10"/>
        <end position="77"/>
    </location>
</feature>
<dbReference type="InterPro" id="IPR000524">
    <property type="entry name" value="Tscrpt_reg_HTH_GntR"/>
</dbReference>
<keyword evidence="6" id="KW-1185">Reference proteome</keyword>
<dbReference type="PRINTS" id="PR00035">
    <property type="entry name" value="HTHGNTR"/>
</dbReference>
<evidence type="ECO:0000256" key="3">
    <source>
        <dbReference type="ARBA" id="ARBA00023163"/>
    </source>
</evidence>
<dbReference type="PANTHER" id="PTHR43537:SF5">
    <property type="entry name" value="UXU OPERON TRANSCRIPTIONAL REGULATOR"/>
    <property type="match status" value="1"/>
</dbReference>
<evidence type="ECO:0000259" key="4">
    <source>
        <dbReference type="PROSITE" id="PS50949"/>
    </source>
</evidence>
<keyword evidence="1" id="KW-0805">Transcription regulation</keyword>
<dbReference type="SUPFAM" id="SSF48008">
    <property type="entry name" value="GntR ligand-binding domain-like"/>
    <property type="match status" value="1"/>
</dbReference>
<gene>
    <name evidence="5" type="ORF">FHS44_000743</name>
</gene>
<dbReference type="InterPro" id="IPR036390">
    <property type="entry name" value="WH_DNA-bd_sf"/>
</dbReference>
<comment type="caution">
    <text evidence="5">The sequence shown here is derived from an EMBL/GenBank/DDBJ whole genome shotgun (WGS) entry which is preliminary data.</text>
</comment>
<dbReference type="Gene3D" id="1.10.10.10">
    <property type="entry name" value="Winged helix-like DNA-binding domain superfamily/Winged helix DNA-binding domain"/>
    <property type="match status" value="1"/>
</dbReference>
<evidence type="ECO:0000256" key="2">
    <source>
        <dbReference type="ARBA" id="ARBA00023125"/>
    </source>
</evidence>
<dbReference type="Proteomes" id="UP000552644">
    <property type="component" value="Unassembled WGS sequence"/>
</dbReference>
<name>A0A7W7QHG0_9ACTN</name>
<dbReference type="EMBL" id="JACHJP010000001">
    <property type="protein sequence ID" value="MBB4913671.1"/>
    <property type="molecule type" value="Genomic_DNA"/>
</dbReference>
<sequence>MDTNDRSRSGDAVARVHEELRELILSGRILPGQRLTQRELGERLGVGRTPLREALRMLEAEGFVLSRANHGITVAGLDLDEAEELYAALLMLHAPMVPRATREISEESLARMAELSALMRGRPQEARDFHRDHAAFHGLHEATFGPTLSKIAQDLYRRLSRLQRFYYRGRRIPAFAVELDRALLEAMRDRDGARARRVQELHVLSSAIGLITDADPWHRFGPLVDAATGLGITVPLSADGTLAPPVEVTWAVELPGYEPVTTDYVVDVTSAHVHSHRGRKLDPL</sequence>
<dbReference type="GO" id="GO:0003700">
    <property type="term" value="F:DNA-binding transcription factor activity"/>
    <property type="evidence" value="ECO:0007669"/>
    <property type="project" value="InterPro"/>
</dbReference>
<dbReference type="CDD" id="cd07377">
    <property type="entry name" value="WHTH_GntR"/>
    <property type="match status" value="1"/>
</dbReference>
<dbReference type="Gene3D" id="1.20.120.530">
    <property type="entry name" value="GntR ligand-binding domain-like"/>
    <property type="match status" value="1"/>
</dbReference>
<organism evidence="5 6">
    <name type="scientific">Streptosporangium saharense</name>
    <dbReference type="NCBI Taxonomy" id="1706840"/>
    <lineage>
        <taxon>Bacteria</taxon>
        <taxon>Bacillati</taxon>
        <taxon>Actinomycetota</taxon>
        <taxon>Actinomycetes</taxon>
        <taxon>Streptosporangiales</taxon>
        <taxon>Streptosporangiaceae</taxon>
        <taxon>Streptosporangium</taxon>
    </lineage>
</organism>
<dbReference type="Pfam" id="PF00392">
    <property type="entry name" value="GntR"/>
    <property type="match status" value="1"/>
</dbReference>
<dbReference type="RefSeq" id="WP_184712418.1">
    <property type="nucleotide sequence ID" value="NZ_JACHJP010000001.1"/>
</dbReference>
<protein>
    <submittedName>
        <fullName evidence="5">DNA-binding GntR family transcriptional regulator</fullName>
    </submittedName>
</protein>
<dbReference type="AlphaFoldDB" id="A0A7W7QHG0"/>
<dbReference type="InterPro" id="IPR008920">
    <property type="entry name" value="TF_FadR/GntR_C"/>
</dbReference>
<keyword evidence="3" id="KW-0804">Transcription</keyword>
<dbReference type="SMART" id="SM00345">
    <property type="entry name" value="HTH_GNTR"/>
    <property type="match status" value="1"/>
</dbReference>
<dbReference type="GO" id="GO:0003677">
    <property type="term" value="F:DNA binding"/>
    <property type="evidence" value="ECO:0007669"/>
    <property type="project" value="UniProtKB-KW"/>
</dbReference>
<evidence type="ECO:0000256" key="1">
    <source>
        <dbReference type="ARBA" id="ARBA00023015"/>
    </source>
</evidence>
<dbReference type="SUPFAM" id="SSF46785">
    <property type="entry name" value="Winged helix' DNA-binding domain"/>
    <property type="match status" value="1"/>
</dbReference>
<keyword evidence="2 5" id="KW-0238">DNA-binding</keyword>
<dbReference type="Pfam" id="PF07729">
    <property type="entry name" value="FCD"/>
    <property type="match status" value="1"/>
</dbReference>
<dbReference type="PROSITE" id="PS50949">
    <property type="entry name" value="HTH_GNTR"/>
    <property type="match status" value="1"/>
</dbReference>
<proteinExistence type="predicted"/>
<reference evidence="5 6" key="1">
    <citation type="submission" date="2020-08" db="EMBL/GenBank/DDBJ databases">
        <title>Genomic Encyclopedia of Type Strains, Phase III (KMG-III): the genomes of soil and plant-associated and newly described type strains.</title>
        <authorList>
            <person name="Whitman W."/>
        </authorList>
    </citation>
    <scope>NUCLEOTIDE SEQUENCE [LARGE SCALE GENOMIC DNA]</scope>
    <source>
        <strain evidence="5 6">CECT 8840</strain>
    </source>
</reference>
<dbReference type="InterPro" id="IPR036388">
    <property type="entry name" value="WH-like_DNA-bd_sf"/>
</dbReference>
<evidence type="ECO:0000313" key="5">
    <source>
        <dbReference type="EMBL" id="MBB4913671.1"/>
    </source>
</evidence>
<dbReference type="InterPro" id="IPR011711">
    <property type="entry name" value="GntR_C"/>
</dbReference>